<dbReference type="AlphaFoldDB" id="A0A914HN69"/>
<dbReference type="InterPro" id="IPR042266">
    <property type="entry name" value="PPPDE_sf"/>
</dbReference>
<dbReference type="GO" id="GO:0006508">
    <property type="term" value="P:proteolysis"/>
    <property type="evidence" value="ECO:0007669"/>
    <property type="project" value="UniProtKB-KW"/>
</dbReference>
<comment type="similarity">
    <text evidence="1">Belongs to the DeSI family.</text>
</comment>
<feature type="region of interest" description="Disordered" evidence="4">
    <location>
        <begin position="204"/>
        <end position="245"/>
    </location>
</feature>
<evidence type="ECO:0000313" key="7">
    <source>
        <dbReference type="WBParaSite" id="Gr19_v10_g2853.t1"/>
    </source>
</evidence>
<evidence type="ECO:0000256" key="2">
    <source>
        <dbReference type="ARBA" id="ARBA00022670"/>
    </source>
</evidence>
<feature type="compositionally biased region" description="Polar residues" evidence="4">
    <location>
        <begin position="1"/>
        <end position="11"/>
    </location>
</feature>
<dbReference type="InterPro" id="IPR008580">
    <property type="entry name" value="PPPDE_dom"/>
</dbReference>
<keyword evidence="2" id="KW-0645">Protease</keyword>
<feature type="compositionally biased region" description="Basic and acidic residues" evidence="4">
    <location>
        <begin position="12"/>
        <end position="25"/>
    </location>
</feature>
<evidence type="ECO:0000256" key="4">
    <source>
        <dbReference type="SAM" id="MobiDB-lite"/>
    </source>
</evidence>
<keyword evidence="6" id="KW-1185">Reference proteome</keyword>
<proteinExistence type="inferred from homology"/>
<feature type="domain" description="PPPDE" evidence="5">
    <location>
        <begin position="41"/>
        <end position="164"/>
    </location>
</feature>
<name>A0A914HN69_GLORO</name>
<accession>A0A914HN69</accession>
<dbReference type="PANTHER" id="PTHR12378">
    <property type="entry name" value="DESUMOYLATING ISOPEPTIDASE"/>
    <property type="match status" value="1"/>
</dbReference>
<evidence type="ECO:0000259" key="5">
    <source>
        <dbReference type="PROSITE" id="PS51858"/>
    </source>
</evidence>
<dbReference type="Gene3D" id="3.90.1720.30">
    <property type="entry name" value="PPPDE domains"/>
    <property type="match status" value="1"/>
</dbReference>
<evidence type="ECO:0000256" key="1">
    <source>
        <dbReference type="ARBA" id="ARBA00008140"/>
    </source>
</evidence>
<dbReference type="Pfam" id="PF05903">
    <property type="entry name" value="Peptidase_C97"/>
    <property type="match status" value="1"/>
</dbReference>
<reference evidence="7" key="1">
    <citation type="submission" date="2022-11" db="UniProtKB">
        <authorList>
            <consortium name="WormBaseParasite"/>
        </authorList>
    </citation>
    <scope>IDENTIFICATION</scope>
</reference>
<dbReference type="WBParaSite" id="Gr19_v10_g2853.t1">
    <property type="protein sequence ID" value="Gr19_v10_g2853.t1"/>
    <property type="gene ID" value="Gr19_v10_g2853"/>
</dbReference>
<keyword evidence="3" id="KW-0378">Hydrolase</keyword>
<dbReference type="GO" id="GO:0101005">
    <property type="term" value="F:deubiquitinase activity"/>
    <property type="evidence" value="ECO:0007669"/>
    <property type="project" value="TreeGrafter"/>
</dbReference>
<dbReference type="PROSITE" id="PS51858">
    <property type="entry name" value="PPPDE"/>
    <property type="match status" value="1"/>
</dbReference>
<dbReference type="SMART" id="SM01179">
    <property type="entry name" value="DUF862"/>
    <property type="match status" value="1"/>
</dbReference>
<dbReference type="PANTHER" id="PTHR12378:SF80">
    <property type="entry name" value="IP06716P-RELATED"/>
    <property type="match status" value="1"/>
</dbReference>
<dbReference type="Proteomes" id="UP000887572">
    <property type="component" value="Unplaced"/>
</dbReference>
<evidence type="ECO:0000313" key="6">
    <source>
        <dbReference type="Proteomes" id="UP000887572"/>
    </source>
</evidence>
<organism evidence="6 7">
    <name type="scientific">Globodera rostochiensis</name>
    <name type="common">Golden nematode worm</name>
    <name type="synonym">Heterodera rostochiensis</name>
    <dbReference type="NCBI Taxonomy" id="31243"/>
    <lineage>
        <taxon>Eukaryota</taxon>
        <taxon>Metazoa</taxon>
        <taxon>Ecdysozoa</taxon>
        <taxon>Nematoda</taxon>
        <taxon>Chromadorea</taxon>
        <taxon>Rhabditida</taxon>
        <taxon>Tylenchina</taxon>
        <taxon>Tylenchomorpha</taxon>
        <taxon>Tylenchoidea</taxon>
        <taxon>Heteroderidae</taxon>
        <taxon>Heteroderinae</taxon>
        <taxon>Globodera</taxon>
    </lineage>
</organism>
<dbReference type="GO" id="GO:0016579">
    <property type="term" value="P:protein deubiquitination"/>
    <property type="evidence" value="ECO:0007669"/>
    <property type="project" value="TreeGrafter"/>
</dbReference>
<evidence type="ECO:0000256" key="3">
    <source>
        <dbReference type="ARBA" id="ARBA00022801"/>
    </source>
</evidence>
<feature type="region of interest" description="Disordered" evidence="4">
    <location>
        <begin position="1"/>
        <end position="34"/>
    </location>
</feature>
<sequence>MYRISQNSSELRTTEDERTTNDSDGGRSSTSSSCANLEEHNRIRLAVYNLHKQLRLYHVGVLVGGKEFHYGIKIGVFACEPKNSGRNFHVRHFNLFRWGIEFMRHVDIVMKKYPLYTEMGVEQLLEVMEELRPRYKWADYNLLNHNCMDFAMEFIRRISAVDLPQGKFFSWTQEIRQPLILVPIRKICETEAWKRTVKVVREKERKRETKRARKAKRKTEKQRKAIEKAQRGGGQQQTEERAESTDKIAAGAADFAGDKCSGEQQHILHRGALGMYITTIKILPVDEADYDKVDKAK</sequence>
<feature type="compositionally biased region" description="Basic residues" evidence="4">
    <location>
        <begin position="208"/>
        <end position="221"/>
    </location>
</feature>
<protein>
    <submittedName>
        <fullName evidence="7">PPPDE domain-containing protein</fullName>
    </submittedName>
</protein>